<name>A0AAD4IDB2_9PLEO</name>
<dbReference type="AlphaFoldDB" id="A0AAD4IDB2"/>
<feature type="compositionally biased region" description="Polar residues" evidence="1">
    <location>
        <begin position="129"/>
        <end position="142"/>
    </location>
</feature>
<protein>
    <submittedName>
        <fullName evidence="2">Uncharacterized protein</fullName>
    </submittedName>
</protein>
<dbReference type="EMBL" id="JAANER010000003">
    <property type="protein sequence ID" value="KAG9192389.1"/>
    <property type="molecule type" value="Genomic_DNA"/>
</dbReference>
<evidence type="ECO:0000313" key="3">
    <source>
        <dbReference type="Proteomes" id="UP001199106"/>
    </source>
</evidence>
<organism evidence="2 3">
    <name type="scientific">Alternaria panax</name>
    <dbReference type="NCBI Taxonomy" id="48097"/>
    <lineage>
        <taxon>Eukaryota</taxon>
        <taxon>Fungi</taxon>
        <taxon>Dikarya</taxon>
        <taxon>Ascomycota</taxon>
        <taxon>Pezizomycotina</taxon>
        <taxon>Dothideomycetes</taxon>
        <taxon>Pleosporomycetidae</taxon>
        <taxon>Pleosporales</taxon>
        <taxon>Pleosporineae</taxon>
        <taxon>Pleosporaceae</taxon>
        <taxon>Alternaria</taxon>
        <taxon>Alternaria sect. Panax</taxon>
    </lineage>
</organism>
<evidence type="ECO:0000256" key="1">
    <source>
        <dbReference type="SAM" id="MobiDB-lite"/>
    </source>
</evidence>
<reference evidence="2" key="1">
    <citation type="submission" date="2021-07" db="EMBL/GenBank/DDBJ databases">
        <title>Genome Resource of American Ginseng Black Spot Pathogen Alternaria panax.</title>
        <authorList>
            <person name="Qiu C."/>
            <person name="Wang W."/>
            <person name="Liu Z."/>
        </authorList>
    </citation>
    <scope>NUCLEOTIDE SEQUENCE</scope>
    <source>
        <strain evidence="2">BNCC115425</strain>
    </source>
</reference>
<dbReference type="Proteomes" id="UP001199106">
    <property type="component" value="Unassembled WGS sequence"/>
</dbReference>
<sequence length="462" mass="52062">MISRAPAVSTKRGRPAKQTSTKDAGKTAVEKPRKRAAPARVTLRALKRQKPAANIKQKLDLKGSMGNTLTIASKVISDKDIEIITISDSEDEAYEPIRKDRTDLSEDKDMGFGAPKMKIHEDDDDVQPNIPNSLANPQPTRNATKRSPFAPFYPTPRWAFSGLDVSESESDLHPKPSRNSQKDMARTEKDHKNETQQLREQLDAAKAELDRVKMLHEKERSDGELIQVRSSNIAREEVQRLQQELEAVRGSMTTAVRERDQLRIDVENSRAGSDQLTKELQEERQSRQSERSENESIVEDLIKSREPTSDTANDFLVVENGRLRTENESLRAAATRPPPIPQPCFPPTSAHNFTPPSSQLFQASIYPSLFASDPSQPSQTFSPTPPSAIIEERKEENVRKHYTKVKRRLEDLQLVTRNLTKSTRGMDLSSFGDFGNHLRQLRTALEVEAKPGVEKQEDEDAK</sequence>
<feature type="compositionally biased region" description="Basic and acidic residues" evidence="1">
    <location>
        <begin position="276"/>
        <end position="306"/>
    </location>
</feature>
<feature type="region of interest" description="Disordered" evidence="1">
    <location>
        <begin position="1"/>
        <end position="37"/>
    </location>
</feature>
<evidence type="ECO:0000313" key="2">
    <source>
        <dbReference type="EMBL" id="KAG9192389.1"/>
    </source>
</evidence>
<feature type="region of interest" description="Disordered" evidence="1">
    <location>
        <begin position="266"/>
        <end position="306"/>
    </location>
</feature>
<feature type="region of interest" description="Disordered" evidence="1">
    <location>
        <begin position="96"/>
        <end position="196"/>
    </location>
</feature>
<feature type="compositionally biased region" description="Basic and acidic residues" evidence="1">
    <location>
        <begin position="96"/>
        <end position="110"/>
    </location>
</feature>
<proteinExistence type="predicted"/>
<keyword evidence="3" id="KW-1185">Reference proteome</keyword>
<gene>
    <name evidence="2" type="ORF">G6011_11123</name>
</gene>
<accession>A0AAD4IDB2</accession>
<feature type="compositionally biased region" description="Basic and acidic residues" evidence="1">
    <location>
        <begin position="170"/>
        <end position="194"/>
    </location>
</feature>
<comment type="caution">
    <text evidence="2">The sequence shown here is derived from an EMBL/GenBank/DDBJ whole genome shotgun (WGS) entry which is preliminary data.</text>
</comment>